<organism evidence="2 3">
    <name type="scientific">Frankia umida</name>
    <dbReference type="NCBI Taxonomy" id="573489"/>
    <lineage>
        <taxon>Bacteria</taxon>
        <taxon>Bacillati</taxon>
        <taxon>Actinomycetota</taxon>
        <taxon>Actinomycetes</taxon>
        <taxon>Frankiales</taxon>
        <taxon>Frankiaceae</taxon>
        <taxon>Frankia</taxon>
    </lineage>
</organism>
<dbReference type="Gene3D" id="1.10.1220.10">
    <property type="entry name" value="Met repressor-like"/>
    <property type="match status" value="1"/>
</dbReference>
<dbReference type="EMBL" id="JALKFT010000012">
    <property type="protein sequence ID" value="MCK9876848.1"/>
    <property type="molecule type" value="Genomic_DNA"/>
</dbReference>
<dbReference type="Proteomes" id="UP001201873">
    <property type="component" value="Unassembled WGS sequence"/>
</dbReference>
<dbReference type="SUPFAM" id="SSF47598">
    <property type="entry name" value="Ribbon-helix-helix"/>
    <property type="match status" value="1"/>
</dbReference>
<dbReference type="InterPro" id="IPR008651">
    <property type="entry name" value="Uncharacterised_HicB"/>
</dbReference>
<feature type="region of interest" description="Disordered" evidence="1">
    <location>
        <begin position="44"/>
        <end position="67"/>
    </location>
</feature>
<evidence type="ECO:0000256" key="1">
    <source>
        <dbReference type="SAM" id="MobiDB-lite"/>
    </source>
</evidence>
<dbReference type="RefSeq" id="WP_248814436.1">
    <property type="nucleotide sequence ID" value="NZ_JALKFT010000012.1"/>
</dbReference>
<sequence>MIRTITLRLPEEIRDSARRHAATDGVSMNTWLIRLIDAEISHRATNPDADSAPSPATVSAPTIRQAGARVIRRARPDAAP</sequence>
<protein>
    <submittedName>
        <fullName evidence="2">Toxin-antitoxin system HicB family antitoxin</fullName>
    </submittedName>
</protein>
<reference evidence="2 3" key="1">
    <citation type="submission" date="2022-04" db="EMBL/GenBank/DDBJ databases">
        <title>Genome diversity in the genus Frankia.</title>
        <authorList>
            <person name="Carlos-Shanley C."/>
            <person name="Hahn D."/>
        </authorList>
    </citation>
    <scope>NUCLEOTIDE SEQUENCE [LARGE SCALE GENOMIC DNA]</scope>
    <source>
        <strain evidence="2 3">Ag45/Mut15</strain>
    </source>
</reference>
<evidence type="ECO:0000313" key="2">
    <source>
        <dbReference type="EMBL" id="MCK9876848.1"/>
    </source>
</evidence>
<name>A0ABT0JZ79_9ACTN</name>
<comment type="caution">
    <text evidence="2">The sequence shown here is derived from an EMBL/GenBank/DDBJ whole genome shotgun (WGS) entry which is preliminary data.</text>
</comment>
<dbReference type="Pfam" id="PF05534">
    <property type="entry name" value="HicB"/>
    <property type="match status" value="1"/>
</dbReference>
<dbReference type="InterPro" id="IPR010985">
    <property type="entry name" value="Ribbon_hlx_hlx"/>
</dbReference>
<proteinExistence type="predicted"/>
<evidence type="ECO:0000313" key="3">
    <source>
        <dbReference type="Proteomes" id="UP001201873"/>
    </source>
</evidence>
<accession>A0ABT0JZ79</accession>
<gene>
    <name evidence="2" type="ORF">MXD59_13835</name>
</gene>
<keyword evidence="3" id="KW-1185">Reference proteome</keyword>
<dbReference type="InterPro" id="IPR013321">
    <property type="entry name" value="Arc_rbn_hlx_hlx"/>
</dbReference>